<evidence type="ECO:0000256" key="1">
    <source>
        <dbReference type="ARBA" id="ARBA00006484"/>
    </source>
</evidence>
<dbReference type="SUPFAM" id="SSF51735">
    <property type="entry name" value="NAD(P)-binding Rossmann-fold domains"/>
    <property type="match status" value="1"/>
</dbReference>
<dbReference type="PROSITE" id="PS00061">
    <property type="entry name" value="ADH_SHORT"/>
    <property type="match status" value="1"/>
</dbReference>
<proteinExistence type="inferred from homology"/>
<evidence type="ECO:0000313" key="4">
    <source>
        <dbReference type="Proteomes" id="UP001575105"/>
    </source>
</evidence>
<keyword evidence="4" id="KW-1185">Reference proteome</keyword>
<reference evidence="3 4" key="1">
    <citation type="submission" date="2024-08" db="EMBL/GenBank/DDBJ databases">
        <title>Whole-genome sequencing of halo(alkali)philic microorganisms from hypersaline lakes.</title>
        <authorList>
            <person name="Sorokin D.Y."/>
            <person name="Merkel A.Y."/>
            <person name="Messina E."/>
            <person name="Yakimov M."/>
        </authorList>
    </citation>
    <scope>NUCLEOTIDE SEQUENCE [LARGE SCALE GENOMIC DNA]</scope>
    <source>
        <strain evidence="3 4">AB-hyl4</strain>
    </source>
</reference>
<dbReference type="PRINTS" id="PR00080">
    <property type="entry name" value="SDRFAMILY"/>
</dbReference>
<dbReference type="InterPro" id="IPR036291">
    <property type="entry name" value="NAD(P)-bd_dom_sf"/>
</dbReference>
<gene>
    <name evidence="3" type="ORF">ACERK3_17455</name>
</gene>
<comment type="similarity">
    <text evidence="1 2">Belongs to the short-chain dehydrogenases/reductases (SDR) family.</text>
</comment>
<evidence type="ECO:0000256" key="2">
    <source>
        <dbReference type="RuleBase" id="RU000363"/>
    </source>
</evidence>
<dbReference type="EMBL" id="JBGUBD010000015">
    <property type="protein sequence ID" value="MFA9480064.1"/>
    <property type="molecule type" value="Genomic_DNA"/>
</dbReference>
<dbReference type="RefSeq" id="WP_425346989.1">
    <property type="nucleotide sequence ID" value="NZ_JBGUBD010000015.1"/>
</dbReference>
<dbReference type="InterPro" id="IPR002347">
    <property type="entry name" value="SDR_fam"/>
</dbReference>
<dbReference type="PANTHER" id="PTHR42879:SF2">
    <property type="entry name" value="3-OXOACYL-[ACYL-CARRIER-PROTEIN] REDUCTASE FABG"/>
    <property type="match status" value="1"/>
</dbReference>
<accession>A0ABV4U8Y0</accession>
<dbReference type="PRINTS" id="PR00081">
    <property type="entry name" value="GDHRDH"/>
</dbReference>
<name>A0ABV4U8Y0_9BACT</name>
<dbReference type="InterPro" id="IPR020904">
    <property type="entry name" value="Sc_DH/Rdtase_CS"/>
</dbReference>
<keyword evidence="3" id="KW-0560">Oxidoreductase</keyword>
<dbReference type="Gene3D" id="3.40.50.720">
    <property type="entry name" value="NAD(P)-binding Rossmann-like Domain"/>
    <property type="match status" value="1"/>
</dbReference>
<dbReference type="PANTHER" id="PTHR42879">
    <property type="entry name" value="3-OXOACYL-(ACYL-CARRIER-PROTEIN) REDUCTASE"/>
    <property type="match status" value="1"/>
</dbReference>
<comment type="caution">
    <text evidence="3">The sequence shown here is derived from an EMBL/GenBank/DDBJ whole genome shotgun (WGS) entry which is preliminary data.</text>
</comment>
<dbReference type="GO" id="GO:0016491">
    <property type="term" value="F:oxidoreductase activity"/>
    <property type="evidence" value="ECO:0007669"/>
    <property type="project" value="UniProtKB-KW"/>
</dbReference>
<dbReference type="InterPro" id="IPR050259">
    <property type="entry name" value="SDR"/>
</dbReference>
<sequence length="250" mass="26208">MTGATLKALNDKIAIVTGGSSGFGLGIARQLAAAGATVWITGRTESALQEAAATLGVKHQVADVGSPVDWDRLLERVLAEEGRVDILVNNAGGGVKVEPLVEQSDDEIAQSVAVNLTGVMLGCRRAASIMKRQGDGMIVNVSSVCAVHAWPGWGPYSAAKAGLDQFGRCLHVELRDAGVRVTTLTPSWGATEFAAAASIAGHPTVDPQVRAQCIQADDIGEMVVHICTRPTHLVVPEMRVQPMVQDITPM</sequence>
<dbReference type="Proteomes" id="UP001575105">
    <property type="component" value="Unassembled WGS sequence"/>
</dbReference>
<organism evidence="3 4">
    <name type="scientific">Natronomicrosphaera hydrolytica</name>
    <dbReference type="NCBI Taxonomy" id="3242702"/>
    <lineage>
        <taxon>Bacteria</taxon>
        <taxon>Pseudomonadati</taxon>
        <taxon>Planctomycetota</taxon>
        <taxon>Phycisphaerae</taxon>
        <taxon>Phycisphaerales</taxon>
        <taxon>Phycisphaeraceae</taxon>
        <taxon>Natronomicrosphaera</taxon>
    </lineage>
</organism>
<evidence type="ECO:0000313" key="3">
    <source>
        <dbReference type="EMBL" id="MFA9480064.1"/>
    </source>
</evidence>
<dbReference type="CDD" id="cd05233">
    <property type="entry name" value="SDR_c"/>
    <property type="match status" value="1"/>
</dbReference>
<protein>
    <submittedName>
        <fullName evidence="3">SDR family oxidoreductase</fullName>
        <ecNumber evidence="3">1.-.-.-</ecNumber>
    </submittedName>
</protein>
<dbReference type="Pfam" id="PF00106">
    <property type="entry name" value="adh_short"/>
    <property type="match status" value="1"/>
</dbReference>
<dbReference type="EC" id="1.-.-.-" evidence="3"/>